<evidence type="ECO:0000259" key="7">
    <source>
        <dbReference type="Pfam" id="PF07980"/>
    </source>
</evidence>
<dbReference type="SUPFAM" id="SSF48452">
    <property type="entry name" value="TPR-like"/>
    <property type="match status" value="1"/>
</dbReference>
<evidence type="ECO:0000313" key="9">
    <source>
        <dbReference type="EMBL" id="SDG79952.1"/>
    </source>
</evidence>
<reference evidence="9 10" key="1">
    <citation type="submission" date="2016-10" db="EMBL/GenBank/DDBJ databases">
        <authorList>
            <person name="de Groot N.N."/>
        </authorList>
    </citation>
    <scope>NUCLEOTIDE SEQUENCE [LARGE SCALE GENOMIC DNA]</scope>
    <source>
        <strain evidence="9 10">DSM 527</strain>
    </source>
</reference>
<dbReference type="InterPro" id="IPR012944">
    <property type="entry name" value="SusD_RagB_dom"/>
</dbReference>
<evidence type="ECO:0000256" key="4">
    <source>
        <dbReference type="ARBA" id="ARBA00023136"/>
    </source>
</evidence>
<evidence type="ECO:0000256" key="5">
    <source>
        <dbReference type="ARBA" id="ARBA00023237"/>
    </source>
</evidence>
<proteinExistence type="inferred from homology"/>
<dbReference type="AlphaFoldDB" id="A0A1G7X6Y8"/>
<evidence type="ECO:0000256" key="1">
    <source>
        <dbReference type="ARBA" id="ARBA00004442"/>
    </source>
</evidence>
<dbReference type="STRING" id="104663.SAMN04488121_106329"/>
<feature type="domain" description="SusD-like N-terminal" evidence="8">
    <location>
        <begin position="28"/>
        <end position="233"/>
    </location>
</feature>
<dbReference type="CDD" id="cd08977">
    <property type="entry name" value="SusD"/>
    <property type="match status" value="1"/>
</dbReference>
<dbReference type="EMBL" id="FNBN01000006">
    <property type="protein sequence ID" value="SDG79952.1"/>
    <property type="molecule type" value="Genomic_DNA"/>
</dbReference>
<name>A0A1G7X6Y8_CHIFI</name>
<dbReference type="Gene3D" id="1.25.40.390">
    <property type="match status" value="1"/>
</dbReference>
<organism evidence="9 10">
    <name type="scientific">Chitinophaga filiformis</name>
    <name type="common">Myxococcus filiformis</name>
    <name type="synonym">Flexibacter filiformis</name>
    <dbReference type="NCBI Taxonomy" id="104663"/>
    <lineage>
        <taxon>Bacteria</taxon>
        <taxon>Pseudomonadati</taxon>
        <taxon>Bacteroidota</taxon>
        <taxon>Chitinophagia</taxon>
        <taxon>Chitinophagales</taxon>
        <taxon>Chitinophagaceae</taxon>
        <taxon>Chitinophaga</taxon>
    </lineage>
</organism>
<dbReference type="InterPro" id="IPR033985">
    <property type="entry name" value="SusD-like_N"/>
</dbReference>
<dbReference type="RefSeq" id="WP_089835372.1">
    <property type="nucleotide sequence ID" value="NZ_FNBN01000006.1"/>
</dbReference>
<dbReference type="InterPro" id="IPR011990">
    <property type="entry name" value="TPR-like_helical_dom_sf"/>
</dbReference>
<evidence type="ECO:0000256" key="6">
    <source>
        <dbReference type="SAM" id="SignalP"/>
    </source>
</evidence>
<dbReference type="GO" id="GO:0009279">
    <property type="term" value="C:cell outer membrane"/>
    <property type="evidence" value="ECO:0007669"/>
    <property type="project" value="UniProtKB-SubCell"/>
</dbReference>
<accession>A0A1G7X6Y8</accession>
<dbReference type="Proteomes" id="UP000199045">
    <property type="component" value="Unassembled WGS sequence"/>
</dbReference>
<dbReference type="PROSITE" id="PS51257">
    <property type="entry name" value="PROKAR_LIPOPROTEIN"/>
    <property type="match status" value="1"/>
</dbReference>
<dbReference type="Pfam" id="PF07980">
    <property type="entry name" value="SusD_RagB"/>
    <property type="match status" value="1"/>
</dbReference>
<sequence length="506" mass="55029">MNLLNKHKTIWCCLMTALLSGITSCSNYLDVKPQGQLDQEASALDPATAQKLVVGVYNTMWEGDMHGFAFVQMTNIASDDADKGSSTGDDTPNSGALDNLTMDASVNTLNSIWRLFFLGVSRANQALASLNASTLDATMKNQLMGEVRFLRAYFYFDLVRFFGGVPKIDRVITPQEAGSAAFQTKASVDDIYALIIEDLEFALANVATKGAAGSADGRVSKGAAAGMLAKVMLYRQNWARAFSLTDSIITQKVGAYGLLDNYFQIWREAGANSKESLFEVQTGINSACEAAIANYAECQAPRAGGKFGWADLGWGFGTPSQSLLDEYDDGDLREAATIIFINPNGTFLWDGFRIPSRDSVENPRYNYKSYHSQTAESNCGNRGRLPKNLRILRYGEILLIHAEAALALGNPGAAITDINALHPRAGLGPVASVTRESIWHERRVELGMEHDRFFDLIRQDALSPGRAAAAFAAHGKTFAGKNKVFPIPQRQIDLGGGNLKQNDGYN</sequence>
<evidence type="ECO:0000259" key="8">
    <source>
        <dbReference type="Pfam" id="PF14322"/>
    </source>
</evidence>
<dbReference type="Pfam" id="PF14322">
    <property type="entry name" value="SusD-like_3"/>
    <property type="match status" value="1"/>
</dbReference>
<evidence type="ECO:0000256" key="3">
    <source>
        <dbReference type="ARBA" id="ARBA00022729"/>
    </source>
</evidence>
<evidence type="ECO:0000313" key="10">
    <source>
        <dbReference type="Proteomes" id="UP000199045"/>
    </source>
</evidence>
<evidence type="ECO:0000256" key="2">
    <source>
        <dbReference type="ARBA" id="ARBA00006275"/>
    </source>
</evidence>
<keyword evidence="3 6" id="KW-0732">Signal</keyword>
<dbReference type="OrthoDB" id="636214at2"/>
<keyword evidence="5" id="KW-0998">Cell outer membrane</keyword>
<feature type="domain" description="RagB/SusD" evidence="7">
    <location>
        <begin position="365"/>
        <end position="505"/>
    </location>
</feature>
<comment type="subcellular location">
    <subcellularLocation>
        <location evidence="1">Cell outer membrane</location>
    </subcellularLocation>
</comment>
<comment type="similarity">
    <text evidence="2">Belongs to the SusD family.</text>
</comment>
<feature type="chain" id="PRO_5011495152" evidence="6">
    <location>
        <begin position="29"/>
        <end position="506"/>
    </location>
</feature>
<keyword evidence="4" id="KW-0472">Membrane</keyword>
<protein>
    <submittedName>
        <fullName evidence="9">Starch-binding associating with outer membrane</fullName>
    </submittedName>
</protein>
<feature type="signal peptide" evidence="6">
    <location>
        <begin position="1"/>
        <end position="28"/>
    </location>
</feature>
<gene>
    <name evidence="9" type="ORF">SAMN04488121_106329</name>
</gene>